<accession>A0A242MSQ6</accession>
<organism evidence="3 4">
    <name type="scientific">Caballeronia sordidicola</name>
    <name type="common">Burkholderia sordidicola</name>
    <dbReference type="NCBI Taxonomy" id="196367"/>
    <lineage>
        <taxon>Bacteria</taxon>
        <taxon>Pseudomonadati</taxon>
        <taxon>Pseudomonadota</taxon>
        <taxon>Betaproteobacteria</taxon>
        <taxon>Burkholderiales</taxon>
        <taxon>Burkholderiaceae</taxon>
        <taxon>Caballeronia</taxon>
    </lineage>
</organism>
<feature type="chain" id="PRO_5013145399" evidence="1">
    <location>
        <begin position="27"/>
        <end position="187"/>
    </location>
</feature>
<proteinExistence type="predicted"/>
<gene>
    <name evidence="3" type="ORF">PAMC26510_16380</name>
</gene>
<evidence type="ECO:0000313" key="4">
    <source>
        <dbReference type="Proteomes" id="UP000194546"/>
    </source>
</evidence>
<dbReference type="Pfam" id="PF04264">
    <property type="entry name" value="YceI"/>
    <property type="match status" value="1"/>
</dbReference>
<keyword evidence="1" id="KW-0732">Signal</keyword>
<evidence type="ECO:0000256" key="1">
    <source>
        <dbReference type="SAM" id="SignalP"/>
    </source>
</evidence>
<comment type="caution">
    <text evidence="3">The sequence shown here is derived from an EMBL/GenBank/DDBJ whole genome shotgun (WGS) entry which is preliminary data.</text>
</comment>
<feature type="domain" description="Lipid/polyisoprenoid-binding YceI-like" evidence="2">
    <location>
        <begin position="25"/>
        <end position="185"/>
    </location>
</feature>
<evidence type="ECO:0000259" key="2">
    <source>
        <dbReference type="SMART" id="SM00867"/>
    </source>
</evidence>
<dbReference type="InterPro" id="IPR007372">
    <property type="entry name" value="Lipid/polyisoprenoid-bd_YceI"/>
</dbReference>
<protein>
    <submittedName>
        <fullName evidence="3">Putative signal peptide protein</fullName>
    </submittedName>
</protein>
<dbReference type="EMBL" id="NBTY01000085">
    <property type="protein sequence ID" value="OTP74416.1"/>
    <property type="molecule type" value="Genomic_DNA"/>
</dbReference>
<dbReference type="Proteomes" id="UP000194546">
    <property type="component" value="Unassembled WGS sequence"/>
</dbReference>
<sequence>MHILTSRWLLVAAAAAALFTTAAAQAQVDTAKSTVTATSRQMNVPVDGKFKKFTATLDFDPAKPAAGNASINIDTASYDLGDDSYNKQAQDKDWFDVAHFPNATFASTSIAPAGGNKYNVAGKLTIKGKSQNVTVPVTVTQQGATQTFDGALPIKRTQFDVGSGEWKDTSVVADEVVIKFHLVAVKK</sequence>
<dbReference type="PANTHER" id="PTHR34406:SF1">
    <property type="entry name" value="PROTEIN YCEI"/>
    <property type="match status" value="1"/>
</dbReference>
<dbReference type="InterPro" id="IPR036761">
    <property type="entry name" value="TTHA0802/YceI-like_sf"/>
</dbReference>
<dbReference type="RefSeq" id="WP_086381819.1">
    <property type="nucleotide sequence ID" value="NZ_NBTY01000085.1"/>
</dbReference>
<dbReference type="SMART" id="SM00867">
    <property type="entry name" value="YceI"/>
    <property type="match status" value="1"/>
</dbReference>
<feature type="signal peptide" evidence="1">
    <location>
        <begin position="1"/>
        <end position="26"/>
    </location>
</feature>
<dbReference type="Gene3D" id="2.40.128.110">
    <property type="entry name" value="Lipid/polyisoprenoid-binding, YceI-like"/>
    <property type="match status" value="1"/>
</dbReference>
<reference evidence="3 4" key="1">
    <citation type="submission" date="2017-03" db="EMBL/GenBank/DDBJ databases">
        <title>Genome analysis of strain PAMC 26510.</title>
        <authorList>
            <person name="Oh H.-M."/>
            <person name="Yang J.-A."/>
        </authorList>
    </citation>
    <scope>NUCLEOTIDE SEQUENCE [LARGE SCALE GENOMIC DNA]</scope>
    <source>
        <strain evidence="3 4">PAMC 26510</strain>
    </source>
</reference>
<name>A0A242MSQ6_CABSO</name>
<dbReference type="PANTHER" id="PTHR34406">
    <property type="entry name" value="PROTEIN YCEI"/>
    <property type="match status" value="1"/>
</dbReference>
<dbReference type="SUPFAM" id="SSF101874">
    <property type="entry name" value="YceI-like"/>
    <property type="match status" value="1"/>
</dbReference>
<dbReference type="AlphaFoldDB" id="A0A242MSQ6"/>
<evidence type="ECO:0000313" key="3">
    <source>
        <dbReference type="EMBL" id="OTP74416.1"/>
    </source>
</evidence>